<comment type="caution">
    <text evidence="1">The sequence shown here is derived from an EMBL/GenBank/DDBJ whole genome shotgun (WGS) entry which is preliminary data.</text>
</comment>
<evidence type="ECO:0000313" key="1">
    <source>
        <dbReference type="EMBL" id="KIU19605.1"/>
    </source>
</evidence>
<dbReference type="RefSeq" id="WP_043711806.1">
    <property type="nucleotide sequence ID" value="NZ_JALOCT010000001.1"/>
</dbReference>
<name>A0A0D1LGG7_9LACO</name>
<proteinExistence type="predicted"/>
<evidence type="ECO:0000313" key="2">
    <source>
        <dbReference type="Proteomes" id="UP000032287"/>
    </source>
</evidence>
<dbReference type="eggNOG" id="ENOG50339YS">
    <property type="taxonomic scope" value="Bacteria"/>
</dbReference>
<keyword evidence="2" id="KW-1185">Reference proteome</keyword>
<dbReference type="EMBL" id="JWHU01000034">
    <property type="protein sequence ID" value="KIU19605.1"/>
    <property type="molecule type" value="Genomic_DNA"/>
</dbReference>
<organism evidence="1 2">
    <name type="scientific">Weissella cibaria</name>
    <dbReference type="NCBI Taxonomy" id="137591"/>
    <lineage>
        <taxon>Bacteria</taxon>
        <taxon>Bacillati</taxon>
        <taxon>Bacillota</taxon>
        <taxon>Bacilli</taxon>
        <taxon>Lactobacillales</taxon>
        <taxon>Lactobacillaceae</taxon>
        <taxon>Weissella</taxon>
    </lineage>
</organism>
<accession>A0A0D1LGG7</accession>
<sequence>MKAVGMEPQVLIDILVGAKIGVVYPFGTDHRGDLVVTSYALKQAGLPSSMAGAVVQLEDVEETAPGNFVWKFNPDVTLIRPFKVHGTMELYDVDDDLIHAEPTNWFNVEKENEGHAKIADWMDSYVAAHPDIDRIPRAEIPDDIAALAISFDEWREAYFNFLFKPLKAQKQELRTKRYDVDPL</sequence>
<dbReference type="PATRIC" id="fig|137591.25.peg.1594"/>
<gene>
    <name evidence="1" type="ORF">QX99_01621</name>
</gene>
<reference evidence="1 2" key="1">
    <citation type="journal article" date="2015" name="Microbiology (Mosc.)">
        <title>Genomics of the Weissella cibaria species with an examination of its metabolic traits.</title>
        <authorList>
            <person name="Lynch K.M."/>
            <person name="Lucid A."/>
            <person name="Arendt E.K."/>
            <person name="Sleator R.D."/>
            <person name="Lucey B."/>
            <person name="Coffey A."/>
        </authorList>
    </citation>
    <scope>NUCLEOTIDE SEQUENCE [LARGE SCALE GENOMIC DNA]</scope>
    <source>
        <strain evidence="1 2">MG1</strain>
    </source>
</reference>
<dbReference type="STRING" id="137591.AO080_08765"/>
<dbReference type="AlphaFoldDB" id="A0A0D1LGG7"/>
<dbReference type="Proteomes" id="UP000032287">
    <property type="component" value="Unassembled WGS sequence"/>
</dbReference>
<protein>
    <submittedName>
        <fullName evidence="1">Uncharacterized protein</fullName>
    </submittedName>
</protein>